<proteinExistence type="predicted"/>
<evidence type="ECO:0000313" key="2">
    <source>
        <dbReference type="EMBL" id="MBB5221444.1"/>
    </source>
</evidence>
<feature type="domain" description="Glycosyltransferase 2-like prokaryotic type" evidence="1">
    <location>
        <begin position="1"/>
        <end position="275"/>
    </location>
</feature>
<accession>A0A840SKE7</accession>
<dbReference type="InterPro" id="IPR029044">
    <property type="entry name" value="Nucleotide-diphossugar_trans"/>
</dbReference>
<dbReference type="CDD" id="cd00761">
    <property type="entry name" value="Glyco_tranf_GTA_type"/>
    <property type="match status" value="1"/>
</dbReference>
<dbReference type="EMBL" id="JACHFM010000001">
    <property type="protein sequence ID" value="MBB5221444.1"/>
    <property type="molecule type" value="Genomic_DNA"/>
</dbReference>
<dbReference type="GO" id="GO:0016740">
    <property type="term" value="F:transferase activity"/>
    <property type="evidence" value="ECO:0007669"/>
    <property type="project" value="UniProtKB-KW"/>
</dbReference>
<dbReference type="Proteomes" id="UP000549457">
    <property type="component" value="Unassembled WGS sequence"/>
</dbReference>
<gene>
    <name evidence="2" type="ORF">HNP73_001365</name>
</gene>
<organism evidence="2 3">
    <name type="scientific">Amaricoccus macauensis</name>
    <dbReference type="NCBI Taxonomy" id="57001"/>
    <lineage>
        <taxon>Bacteria</taxon>
        <taxon>Pseudomonadati</taxon>
        <taxon>Pseudomonadota</taxon>
        <taxon>Alphaproteobacteria</taxon>
        <taxon>Rhodobacterales</taxon>
        <taxon>Paracoccaceae</taxon>
        <taxon>Amaricoccus</taxon>
    </lineage>
</organism>
<dbReference type="SUPFAM" id="SSF53448">
    <property type="entry name" value="Nucleotide-diphospho-sugar transferases"/>
    <property type="match status" value="1"/>
</dbReference>
<keyword evidence="3" id="KW-1185">Reference proteome</keyword>
<comment type="caution">
    <text evidence="2">The sequence shown here is derived from an EMBL/GenBank/DDBJ whole genome shotgun (WGS) entry which is preliminary data.</text>
</comment>
<dbReference type="InterPro" id="IPR007833">
    <property type="entry name" value="Capsule_polysaccharide_synth"/>
</dbReference>
<dbReference type="RefSeq" id="WP_184147808.1">
    <property type="nucleotide sequence ID" value="NZ_JACHFM010000001.1"/>
</dbReference>
<keyword evidence="2" id="KW-0808">Transferase</keyword>
<dbReference type="Gene3D" id="3.90.550.10">
    <property type="entry name" value="Spore Coat Polysaccharide Biosynthesis Protein SpsA, Chain A"/>
    <property type="match status" value="1"/>
</dbReference>
<protein>
    <submittedName>
        <fullName evidence="2">Putative glycosyltransferase involved in capsule biosynthesis</fullName>
    </submittedName>
</protein>
<dbReference type="InterPro" id="IPR019290">
    <property type="entry name" value="GlycosylTrfase-like_prok"/>
</dbReference>
<dbReference type="GO" id="GO:0015774">
    <property type="term" value="P:polysaccharide transport"/>
    <property type="evidence" value="ECO:0007669"/>
    <property type="project" value="InterPro"/>
</dbReference>
<sequence>MIIPLRASIDRADGIDRLRRNPGNDSETPSRVHFLVVDDGSPASLVAEIDEILHQRGWSYLRLPTEDRHFSVGRCRNAGAMYARSDFILFQDVDLIPPAGFYNRLLAEIRVQGLRGTASSFLMVPFIYLTEAGVGELRRTPPEDQAQLFHHYALMGDTSRVERISTGTSVTLHHRRYYLSRGGNNEGFVGWGYEDLEFINRCIRNDGRFPRPREWATERGNFDTVDYSTWKASYRLYGDTLFAKGIAIFHAWHPVTRDGDYFKRSAANRKNFLEKLSGGLEAEPDPLPDLSRGRTLCFRKNTFTAHRDVMPYFGTLHFESETEFQTKARFMDYLGAHGIRRVLFHNPYSSEAMADIYRWCRELGLPYLVAERGALNRSFFFDPEGFLADSTSYAGERWDRPLDAAERAQVVDYMAEERLANQALEDQPDRIGPSALRRKLGIAESDFMIFVALQRPDDTATRFMTRGNRTYARFIELLTELDAAIPPGVKVVVKKHPLEDDVPAFGNCISADDCHVADLLGACNSILTFNSGVGVQAMLWGKFCLLYGKAFYQIDGVNRYVDEARDVLDHVRSPAKPDQTLIERFVHYLRYEFYSIGDFRTRAVRMPTNERMTATLDIAIRELQVPGFPRLRHRQRDSLPLVGWRAPLFDRYRHAEGTRLGDRAPGAAEKPPAGVECTRSAAPALADAFAGCPGPQHRALTPYQEFVSGARVAYKADTGVGRFEMDRIEPVALPFGPESALHGLRFRTVREADIEWALIEFEICPDVFRVGETYEIVGFMSSRVQLELRSGLYVNRAPGADPWCHAVVHTIDWRLRPIRNRFTVTQETFADRAPGTAPKFFLQLQGGTAVDVSLWSFAVYHVTSRDTAAARVGSEGTEQAASAA</sequence>
<evidence type="ECO:0000313" key="3">
    <source>
        <dbReference type="Proteomes" id="UP000549457"/>
    </source>
</evidence>
<dbReference type="AlphaFoldDB" id="A0A840SKE7"/>
<name>A0A840SKE7_9RHOB</name>
<dbReference type="GO" id="GO:0000271">
    <property type="term" value="P:polysaccharide biosynthetic process"/>
    <property type="evidence" value="ECO:0007669"/>
    <property type="project" value="InterPro"/>
</dbReference>
<dbReference type="Pfam" id="PF10111">
    <property type="entry name" value="Glyco_tranf_2_2"/>
    <property type="match status" value="1"/>
</dbReference>
<dbReference type="Pfam" id="PF05159">
    <property type="entry name" value="Capsule_synth"/>
    <property type="match status" value="1"/>
</dbReference>
<reference evidence="2 3" key="1">
    <citation type="submission" date="2020-08" db="EMBL/GenBank/DDBJ databases">
        <title>Genomic Encyclopedia of Type Strains, Phase IV (KMG-IV): sequencing the most valuable type-strain genomes for metagenomic binning, comparative biology and taxonomic classification.</title>
        <authorList>
            <person name="Goeker M."/>
        </authorList>
    </citation>
    <scope>NUCLEOTIDE SEQUENCE [LARGE SCALE GENOMIC DNA]</scope>
    <source>
        <strain evidence="2 3">DSM 101730</strain>
    </source>
</reference>
<evidence type="ECO:0000259" key="1">
    <source>
        <dbReference type="Pfam" id="PF10111"/>
    </source>
</evidence>